<dbReference type="Proteomes" id="UP000249177">
    <property type="component" value="Unassembled WGS sequence"/>
</dbReference>
<evidence type="ECO:0000313" key="2">
    <source>
        <dbReference type="Proteomes" id="UP000249177"/>
    </source>
</evidence>
<protein>
    <submittedName>
        <fullName evidence="1">Uncharacterized protein</fullName>
    </submittedName>
</protein>
<name>A0A2W7U7T7_9FLAO</name>
<accession>A0A2W7U7T7</accession>
<reference evidence="1 2" key="1">
    <citation type="submission" date="2018-06" db="EMBL/GenBank/DDBJ databases">
        <title>Flavobacterium sp IMCC34762, genome.</title>
        <authorList>
            <person name="Joung Y."/>
            <person name="Cho J."/>
            <person name="Song J."/>
        </authorList>
    </citation>
    <scope>NUCLEOTIDE SEQUENCE [LARGE SCALE GENOMIC DNA]</scope>
    <source>
        <strain evidence="1 2">IMCC34762</strain>
    </source>
</reference>
<proteinExistence type="predicted"/>
<organism evidence="1 2">
    <name type="scientific">Flavobacterium aquariorum</name>
    <dbReference type="NCBI Taxonomy" id="2217670"/>
    <lineage>
        <taxon>Bacteria</taxon>
        <taxon>Pseudomonadati</taxon>
        <taxon>Bacteroidota</taxon>
        <taxon>Flavobacteriia</taxon>
        <taxon>Flavobacteriales</taxon>
        <taxon>Flavobacteriaceae</taxon>
        <taxon>Flavobacterium</taxon>
    </lineage>
</organism>
<keyword evidence="2" id="KW-1185">Reference proteome</keyword>
<evidence type="ECO:0000313" key="1">
    <source>
        <dbReference type="EMBL" id="PZX93349.1"/>
    </source>
</evidence>
<comment type="caution">
    <text evidence="1">The sequence shown here is derived from an EMBL/GenBank/DDBJ whole genome shotgun (WGS) entry which is preliminary data.</text>
</comment>
<sequence length="239" mass="28884">MDFFEKSVIELQKQRPIFHSEDDLKLALAFKIKEINPEFEIRLERPVELEMVNRNGMKTTVRAPIDIIVIDTYGNYYPIELKYKTKKTNTLFNEENYILTEHGAADVGRFSFRKDIFRIENYKLKNLNYKCGYVFILTNDKSYFEKNVFEKENIDKHFSFHNGVLLNRIDSSWNYSKIDKTKFTLNENNIWCNIQSKEHWTCKKQHFYKLDLLKDYKITWKNFSIVEKTNFKYCLIKIE</sequence>
<dbReference type="EMBL" id="QKXH01000006">
    <property type="protein sequence ID" value="PZX93349.1"/>
    <property type="molecule type" value="Genomic_DNA"/>
</dbReference>
<gene>
    <name evidence="1" type="ORF">DOS84_10825</name>
</gene>
<dbReference type="OrthoDB" id="2817390at2"/>
<dbReference type="RefSeq" id="WP_111410137.1">
    <property type="nucleotide sequence ID" value="NZ_QKXH01000006.1"/>
</dbReference>
<dbReference type="AlphaFoldDB" id="A0A2W7U7T7"/>